<name>A0ABD2ZN49_9GENT</name>
<evidence type="ECO:0000313" key="3">
    <source>
        <dbReference type="Proteomes" id="UP001630127"/>
    </source>
</evidence>
<protein>
    <submittedName>
        <fullName evidence="2">Uncharacterized protein</fullName>
    </submittedName>
</protein>
<organism evidence="2 3">
    <name type="scientific">Cinchona calisaya</name>
    <dbReference type="NCBI Taxonomy" id="153742"/>
    <lineage>
        <taxon>Eukaryota</taxon>
        <taxon>Viridiplantae</taxon>
        <taxon>Streptophyta</taxon>
        <taxon>Embryophyta</taxon>
        <taxon>Tracheophyta</taxon>
        <taxon>Spermatophyta</taxon>
        <taxon>Magnoliopsida</taxon>
        <taxon>eudicotyledons</taxon>
        <taxon>Gunneridae</taxon>
        <taxon>Pentapetalae</taxon>
        <taxon>asterids</taxon>
        <taxon>lamiids</taxon>
        <taxon>Gentianales</taxon>
        <taxon>Rubiaceae</taxon>
        <taxon>Cinchonoideae</taxon>
        <taxon>Cinchoneae</taxon>
        <taxon>Cinchona</taxon>
    </lineage>
</organism>
<accession>A0ABD2ZN49</accession>
<evidence type="ECO:0000256" key="1">
    <source>
        <dbReference type="SAM" id="MobiDB-lite"/>
    </source>
</evidence>
<feature type="compositionally biased region" description="Basic and acidic residues" evidence="1">
    <location>
        <begin position="1"/>
        <end position="11"/>
    </location>
</feature>
<proteinExistence type="predicted"/>
<dbReference type="Proteomes" id="UP001630127">
    <property type="component" value="Unassembled WGS sequence"/>
</dbReference>
<dbReference type="EMBL" id="JBJUIK010000008">
    <property type="protein sequence ID" value="KAL3520564.1"/>
    <property type="molecule type" value="Genomic_DNA"/>
</dbReference>
<feature type="region of interest" description="Disordered" evidence="1">
    <location>
        <begin position="1"/>
        <end position="33"/>
    </location>
</feature>
<gene>
    <name evidence="2" type="ORF">ACH5RR_018713</name>
</gene>
<sequence length="125" mass="13478">MITKDLPKETEVSATQNSKGNLMEREVNAPNEEQPSKMVVAVLANGGKTPVVLFLPQALNATIGDSSCHNIGDKKESSESTPGHDRPWNRPKKGNKGNNARDLHMAIIDSEALIRGAPSPIILLE</sequence>
<reference evidence="2 3" key="1">
    <citation type="submission" date="2024-11" db="EMBL/GenBank/DDBJ databases">
        <title>A near-complete genome assembly of Cinchona calisaya.</title>
        <authorList>
            <person name="Lian D.C."/>
            <person name="Zhao X.W."/>
            <person name="Wei L."/>
        </authorList>
    </citation>
    <scope>NUCLEOTIDE SEQUENCE [LARGE SCALE GENOMIC DNA]</scope>
    <source>
        <tissue evidence="2">Nenye</tissue>
    </source>
</reference>
<evidence type="ECO:0000313" key="2">
    <source>
        <dbReference type="EMBL" id="KAL3520564.1"/>
    </source>
</evidence>
<feature type="region of interest" description="Disordered" evidence="1">
    <location>
        <begin position="64"/>
        <end position="102"/>
    </location>
</feature>
<keyword evidence="3" id="KW-1185">Reference proteome</keyword>
<feature type="compositionally biased region" description="Basic and acidic residues" evidence="1">
    <location>
        <begin position="71"/>
        <end position="88"/>
    </location>
</feature>
<comment type="caution">
    <text evidence="2">The sequence shown here is derived from an EMBL/GenBank/DDBJ whole genome shotgun (WGS) entry which is preliminary data.</text>
</comment>
<dbReference type="AlphaFoldDB" id="A0ABD2ZN49"/>